<evidence type="ECO:0000256" key="9">
    <source>
        <dbReference type="SAM" id="Phobius"/>
    </source>
</evidence>
<evidence type="ECO:0000256" key="6">
    <source>
        <dbReference type="ARBA" id="ARBA00023054"/>
    </source>
</evidence>
<dbReference type="GO" id="GO:0048278">
    <property type="term" value="P:vesicle docking"/>
    <property type="evidence" value="ECO:0007669"/>
    <property type="project" value="TreeGrafter"/>
</dbReference>
<name>A0A8E0S4B7_9TREM</name>
<keyword evidence="3" id="KW-0813">Transport</keyword>
<feature type="region of interest" description="Disordered" evidence="8">
    <location>
        <begin position="257"/>
        <end position="279"/>
    </location>
</feature>
<gene>
    <name evidence="11" type="ORF">FBUS_02168</name>
</gene>
<dbReference type="PANTHER" id="PTHR19957">
    <property type="entry name" value="SYNTAXIN"/>
    <property type="match status" value="1"/>
</dbReference>
<dbReference type="SUPFAM" id="SSF47661">
    <property type="entry name" value="t-snare proteins"/>
    <property type="match status" value="1"/>
</dbReference>
<evidence type="ECO:0000259" key="10">
    <source>
        <dbReference type="PROSITE" id="PS50192"/>
    </source>
</evidence>
<dbReference type="InterPro" id="IPR010989">
    <property type="entry name" value="SNARE"/>
</dbReference>
<protein>
    <submittedName>
        <fullName evidence="11">tRNA (Guanine(46)-N(7))-methyltransferase</fullName>
    </submittedName>
</protein>
<evidence type="ECO:0000256" key="5">
    <source>
        <dbReference type="ARBA" id="ARBA00022989"/>
    </source>
</evidence>
<evidence type="ECO:0000256" key="1">
    <source>
        <dbReference type="ARBA" id="ARBA00004211"/>
    </source>
</evidence>
<evidence type="ECO:0000256" key="7">
    <source>
        <dbReference type="ARBA" id="ARBA00023136"/>
    </source>
</evidence>
<dbReference type="Gene3D" id="1.20.58.70">
    <property type="match status" value="1"/>
</dbReference>
<evidence type="ECO:0000313" key="12">
    <source>
        <dbReference type="Proteomes" id="UP000728185"/>
    </source>
</evidence>
<proteinExistence type="inferred from homology"/>
<dbReference type="GO" id="GO:0005484">
    <property type="term" value="F:SNAP receptor activity"/>
    <property type="evidence" value="ECO:0007669"/>
    <property type="project" value="TreeGrafter"/>
</dbReference>
<dbReference type="EMBL" id="LUCM01000071">
    <property type="protein sequence ID" value="KAA0201164.1"/>
    <property type="molecule type" value="Genomic_DNA"/>
</dbReference>
<dbReference type="GO" id="GO:0031201">
    <property type="term" value="C:SNARE complex"/>
    <property type="evidence" value="ECO:0007669"/>
    <property type="project" value="TreeGrafter"/>
</dbReference>
<keyword evidence="7 9" id="KW-0472">Membrane</keyword>
<keyword evidence="12" id="KW-1185">Reference proteome</keyword>
<dbReference type="GO" id="GO:0006888">
    <property type="term" value="P:endoplasmic reticulum to Golgi vesicle-mediated transport"/>
    <property type="evidence" value="ECO:0007669"/>
    <property type="project" value="TreeGrafter"/>
</dbReference>
<evidence type="ECO:0000313" key="11">
    <source>
        <dbReference type="EMBL" id="KAA0201164.1"/>
    </source>
</evidence>
<dbReference type="CDD" id="cd15844">
    <property type="entry name" value="SNARE_syntaxin5"/>
    <property type="match status" value="1"/>
</dbReference>
<sequence>MASVIGAFDRTGEFRACAKSFHQRIISGRAQLNPHGTSRLKKYSTPRSSEFLAAAQSLAGDLQLSLTKLRKLSLLLGEPSESTDTKSVSKLIEVIQCDIVDLNKALSALHITQSSTRSIATGGSSQLNKHQQLMITALEYRMSFLVSEFRRLLQENKTHLTGLSQGTITRPVSAESERNVASQSPTATSNFTNSTNPVYAPHIPHDEQIRHEHPVQLTSPIGSTDIWPTQPLQPPGHIHPPKPTGQGAQPVSFFIANPSDVLNPSSRLPSDSMDQQPPLHLDQQQQLQQLQLPIFDQEVRQRDAAMKRVESTIVQLGEIYQQFSSLVREQGDLVTRIDSQTEEADLNIGAAHEQLIAYFRSISTRRAFMVKVFIAILLCFVLFAWIR</sequence>
<keyword evidence="4 9" id="KW-0812">Transmembrane</keyword>
<feature type="region of interest" description="Disordered" evidence="8">
    <location>
        <begin position="169"/>
        <end position="195"/>
    </location>
</feature>
<dbReference type="InterPro" id="IPR045242">
    <property type="entry name" value="Syntaxin"/>
</dbReference>
<feature type="compositionally biased region" description="Polar residues" evidence="8">
    <location>
        <begin position="179"/>
        <end position="195"/>
    </location>
</feature>
<evidence type="ECO:0000256" key="8">
    <source>
        <dbReference type="SAM" id="MobiDB-lite"/>
    </source>
</evidence>
<dbReference type="GO" id="GO:0000149">
    <property type="term" value="F:SNARE binding"/>
    <property type="evidence" value="ECO:0007669"/>
    <property type="project" value="TreeGrafter"/>
</dbReference>
<dbReference type="Pfam" id="PF05739">
    <property type="entry name" value="SNARE"/>
    <property type="match status" value="1"/>
</dbReference>
<comment type="similarity">
    <text evidence="2">Belongs to the syntaxin family.</text>
</comment>
<dbReference type="GO" id="GO:0006906">
    <property type="term" value="P:vesicle fusion"/>
    <property type="evidence" value="ECO:0007669"/>
    <property type="project" value="TreeGrafter"/>
</dbReference>
<dbReference type="InterPro" id="IPR000727">
    <property type="entry name" value="T_SNARE_dom"/>
</dbReference>
<evidence type="ECO:0000256" key="4">
    <source>
        <dbReference type="ARBA" id="ARBA00022692"/>
    </source>
</evidence>
<dbReference type="SMART" id="SM00397">
    <property type="entry name" value="t_SNARE"/>
    <property type="match status" value="1"/>
</dbReference>
<comment type="subcellular location">
    <subcellularLocation>
        <location evidence="1">Membrane</location>
        <topology evidence="1">Single-pass type IV membrane protein</topology>
    </subcellularLocation>
</comment>
<dbReference type="OrthoDB" id="47276at2759"/>
<reference evidence="11" key="1">
    <citation type="submission" date="2019-05" db="EMBL/GenBank/DDBJ databases">
        <title>Annotation for the trematode Fasciolopsis buski.</title>
        <authorList>
            <person name="Choi Y.-J."/>
        </authorList>
    </citation>
    <scope>NUCLEOTIDE SEQUENCE</scope>
    <source>
        <strain evidence="11">HT</strain>
        <tissue evidence="11">Whole worm</tissue>
    </source>
</reference>
<dbReference type="InterPro" id="IPR021538">
    <property type="entry name" value="Syntaxin-5_N"/>
</dbReference>
<dbReference type="GO" id="GO:0006886">
    <property type="term" value="P:intracellular protein transport"/>
    <property type="evidence" value="ECO:0007669"/>
    <property type="project" value="TreeGrafter"/>
</dbReference>
<organism evidence="11 12">
    <name type="scientific">Fasciolopsis buskii</name>
    <dbReference type="NCBI Taxonomy" id="27845"/>
    <lineage>
        <taxon>Eukaryota</taxon>
        <taxon>Metazoa</taxon>
        <taxon>Spiralia</taxon>
        <taxon>Lophotrochozoa</taxon>
        <taxon>Platyhelminthes</taxon>
        <taxon>Trematoda</taxon>
        <taxon>Digenea</taxon>
        <taxon>Plagiorchiida</taxon>
        <taxon>Echinostomata</taxon>
        <taxon>Echinostomatoidea</taxon>
        <taxon>Fasciolidae</taxon>
        <taxon>Fasciolopsis</taxon>
    </lineage>
</organism>
<evidence type="ECO:0000256" key="3">
    <source>
        <dbReference type="ARBA" id="ARBA00022448"/>
    </source>
</evidence>
<dbReference type="GO" id="GO:0000139">
    <property type="term" value="C:Golgi membrane"/>
    <property type="evidence" value="ECO:0007669"/>
    <property type="project" value="TreeGrafter"/>
</dbReference>
<feature type="domain" description="T-SNARE coiled-coil homology" evidence="10">
    <location>
        <begin position="296"/>
        <end position="358"/>
    </location>
</feature>
<accession>A0A8E0S4B7</accession>
<comment type="caution">
    <text evidence="11">The sequence shown here is derived from an EMBL/GenBank/DDBJ whole genome shotgun (WGS) entry which is preliminary data.</text>
</comment>
<feature type="compositionally biased region" description="Polar residues" evidence="8">
    <location>
        <begin position="260"/>
        <end position="273"/>
    </location>
</feature>
<evidence type="ECO:0000256" key="2">
    <source>
        <dbReference type="ARBA" id="ARBA00009063"/>
    </source>
</evidence>
<dbReference type="Pfam" id="PF11416">
    <property type="entry name" value="Syntaxin-5_N"/>
    <property type="match status" value="1"/>
</dbReference>
<dbReference type="Proteomes" id="UP000728185">
    <property type="component" value="Unassembled WGS sequence"/>
</dbReference>
<dbReference type="PANTHER" id="PTHR19957:SF3">
    <property type="entry name" value="SYNTAXIN-5"/>
    <property type="match status" value="1"/>
</dbReference>
<keyword evidence="5 9" id="KW-1133">Transmembrane helix</keyword>
<feature type="transmembrane region" description="Helical" evidence="9">
    <location>
        <begin position="368"/>
        <end position="386"/>
    </location>
</feature>
<dbReference type="PROSITE" id="PS50192">
    <property type="entry name" value="T_SNARE"/>
    <property type="match status" value="1"/>
</dbReference>
<dbReference type="AlphaFoldDB" id="A0A8E0S4B7"/>
<keyword evidence="6" id="KW-0175">Coiled coil</keyword>